<evidence type="ECO:0000313" key="1">
    <source>
        <dbReference type="EMBL" id="MBA9039056.1"/>
    </source>
</evidence>
<accession>A0A7W3N9S4</accession>
<sequence length="39" mass="4630">MIMQEKKGDNLSEVALEAKKRTEKKKFSFDREVFVISLR</sequence>
<gene>
    <name evidence="1" type="ORF">HNP21_002163</name>
</gene>
<organism evidence="1 2">
    <name type="scientific">Priestia aryabhattai</name>
    <name type="common">Bacillus aryabhattai</name>
    <dbReference type="NCBI Taxonomy" id="412384"/>
    <lineage>
        <taxon>Bacteria</taxon>
        <taxon>Bacillati</taxon>
        <taxon>Bacillota</taxon>
        <taxon>Bacilli</taxon>
        <taxon>Bacillales</taxon>
        <taxon>Bacillaceae</taxon>
        <taxon>Priestia</taxon>
    </lineage>
</organism>
<reference evidence="1" key="1">
    <citation type="submission" date="2020-08" db="EMBL/GenBank/DDBJ databases">
        <title>Functional genomics of gut bacteria from endangered species of beetles.</title>
        <authorList>
            <person name="Carlos-Shanley C."/>
        </authorList>
    </citation>
    <scope>NUCLEOTIDE SEQUENCE [LARGE SCALE GENOMIC DNA]</scope>
    <source>
        <strain evidence="1">S00060</strain>
    </source>
</reference>
<dbReference type="Proteomes" id="UP000543174">
    <property type="component" value="Unassembled WGS sequence"/>
</dbReference>
<proteinExistence type="predicted"/>
<protein>
    <submittedName>
        <fullName evidence="1">Uncharacterized protein</fullName>
    </submittedName>
</protein>
<evidence type="ECO:0000313" key="2">
    <source>
        <dbReference type="Proteomes" id="UP000543174"/>
    </source>
</evidence>
<comment type="caution">
    <text evidence="1">The sequence shown here is derived from an EMBL/GenBank/DDBJ whole genome shotgun (WGS) entry which is preliminary data.</text>
</comment>
<dbReference type="EMBL" id="JACJHT010000002">
    <property type="protein sequence ID" value="MBA9039056.1"/>
    <property type="molecule type" value="Genomic_DNA"/>
</dbReference>
<keyword evidence="2" id="KW-1185">Reference proteome</keyword>
<dbReference type="AlphaFoldDB" id="A0A7W3N9S4"/>
<name>A0A7W3N9S4_PRIAR</name>